<proteinExistence type="predicted"/>
<organism evidence="2 3">
    <name type="scientific">Nesidiocoris tenuis</name>
    <dbReference type="NCBI Taxonomy" id="355587"/>
    <lineage>
        <taxon>Eukaryota</taxon>
        <taxon>Metazoa</taxon>
        <taxon>Ecdysozoa</taxon>
        <taxon>Arthropoda</taxon>
        <taxon>Hexapoda</taxon>
        <taxon>Insecta</taxon>
        <taxon>Pterygota</taxon>
        <taxon>Neoptera</taxon>
        <taxon>Paraneoptera</taxon>
        <taxon>Hemiptera</taxon>
        <taxon>Heteroptera</taxon>
        <taxon>Panheteroptera</taxon>
        <taxon>Cimicomorpha</taxon>
        <taxon>Miridae</taxon>
        <taxon>Dicyphina</taxon>
        <taxon>Nesidiocoris</taxon>
    </lineage>
</organism>
<dbReference type="EMBL" id="AP028921">
    <property type="protein sequence ID" value="BET02110.1"/>
    <property type="molecule type" value="Genomic_DNA"/>
</dbReference>
<accession>A0ABN7BE24</accession>
<sequence length="66" mass="7459">MSERLQHIKAAPRNPSGSMISERIRDIKAAQRYRSASKKSERLHDIRAASIDSSERLQLTHQSGSN</sequence>
<evidence type="ECO:0000313" key="3">
    <source>
        <dbReference type="Proteomes" id="UP001307889"/>
    </source>
</evidence>
<gene>
    <name evidence="2" type="ORF">NTJ_14928</name>
</gene>
<name>A0ABN7BE24_9HEMI</name>
<dbReference type="Proteomes" id="UP001307889">
    <property type="component" value="Chromosome 13"/>
</dbReference>
<evidence type="ECO:0000313" key="2">
    <source>
        <dbReference type="EMBL" id="BET02110.1"/>
    </source>
</evidence>
<feature type="region of interest" description="Disordered" evidence="1">
    <location>
        <begin position="1"/>
        <end position="22"/>
    </location>
</feature>
<reference evidence="2 3" key="1">
    <citation type="submission" date="2023-09" db="EMBL/GenBank/DDBJ databases">
        <title>Nesidiocoris tenuis whole genome shotgun sequence.</title>
        <authorList>
            <person name="Shibata T."/>
            <person name="Shimoda M."/>
            <person name="Kobayashi T."/>
            <person name="Uehara T."/>
        </authorList>
    </citation>
    <scope>NUCLEOTIDE SEQUENCE [LARGE SCALE GENOMIC DNA]</scope>
    <source>
        <strain evidence="2 3">Japan</strain>
    </source>
</reference>
<protein>
    <submittedName>
        <fullName evidence="2">Uncharacterized protein</fullName>
    </submittedName>
</protein>
<evidence type="ECO:0000256" key="1">
    <source>
        <dbReference type="SAM" id="MobiDB-lite"/>
    </source>
</evidence>
<keyword evidence="3" id="KW-1185">Reference proteome</keyword>